<dbReference type="Pfam" id="PF00069">
    <property type="entry name" value="Pkinase"/>
    <property type="match status" value="1"/>
</dbReference>
<dbReference type="Proteomes" id="UP000694044">
    <property type="component" value="Unassembled WGS sequence"/>
</dbReference>
<dbReference type="OrthoDB" id="4062651at2759"/>
<proteinExistence type="predicted"/>
<evidence type="ECO:0000313" key="2">
    <source>
        <dbReference type="EMBL" id="KAG7384808.1"/>
    </source>
</evidence>
<dbReference type="InterPro" id="IPR051681">
    <property type="entry name" value="Ser/Thr_Kinases-Pseudokinases"/>
</dbReference>
<protein>
    <recommendedName>
        <fullName evidence="1">Protein kinase domain-containing protein</fullName>
    </recommendedName>
</protein>
<evidence type="ECO:0000259" key="1">
    <source>
        <dbReference type="PROSITE" id="PS50011"/>
    </source>
</evidence>
<dbReference type="AlphaFoldDB" id="A0A8T1VX34"/>
<dbReference type="InterPro" id="IPR000719">
    <property type="entry name" value="Prot_kinase_dom"/>
</dbReference>
<dbReference type="GO" id="GO:0005524">
    <property type="term" value="F:ATP binding"/>
    <property type="evidence" value="ECO:0007669"/>
    <property type="project" value="InterPro"/>
</dbReference>
<keyword evidence="3" id="KW-1185">Reference proteome</keyword>
<evidence type="ECO:0000313" key="3">
    <source>
        <dbReference type="Proteomes" id="UP000694044"/>
    </source>
</evidence>
<dbReference type="PANTHER" id="PTHR44329">
    <property type="entry name" value="SERINE/THREONINE-PROTEIN KINASE TNNI3K-RELATED"/>
    <property type="match status" value="1"/>
</dbReference>
<dbReference type="GO" id="GO:0004674">
    <property type="term" value="F:protein serine/threonine kinase activity"/>
    <property type="evidence" value="ECO:0007669"/>
    <property type="project" value="TreeGrafter"/>
</dbReference>
<dbReference type="EMBL" id="JAGDFM010000137">
    <property type="protein sequence ID" value="KAG7384808.1"/>
    <property type="molecule type" value="Genomic_DNA"/>
</dbReference>
<dbReference type="InterPro" id="IPR008271">
    <property type="entry name" value="Ser/Thr_kinase_AS"/>
</dbReference>
<sequence>MYWDTNSERTTQLRRLSSSASFSSSSFVFDGTNSDIARQLYIRYQAGDTNAQVELTWVPTAVSGRLNPLNIEFDGLPGLVQRAVLWDSGFAISPENDPVQIWTMESYTMADVAVPKYEVTSVDCTYLNCSQPNDVTAHYTQLCTGWQMLNVSRCVADVFEDQGAGTYLGMMWSVGGDPDMVPLIRLRDHTWTQDIAEFGGNVTFSVYVVHTVPSVDDPAWNECPADGSYASLTVPCHRRDQYSDEEMAANMTTPTGSAWVTTWLQEEFAHDSSTFDEMLLVPILLGIGFLAWFTWQWRAKRPSKQLSFAMSDTRGSSISDPCYYSPNSSRTLQILRGSNHLQSKRIPYEALAFERLLSRGASGEIWVCEHNGAKVAAKRLRQSADLKADKVQAFAEEIELTASLRHPNIVEFIGVAWNSLSNLIMLIELFPSGSLQDFLHQNANQLSWARDKTHIAVGIAKALEYLHARTPPLTHRDLKSNNILLSTALEPKLIDFGVSRAVRDVTMTSGVGTPFWTAPEVLEGERYTEQADLYSFGVVLSELDTCKTPYVGAVTEGGSKARHFQILQGVMSGELHPSFSDECPPRILRVAVACLSLDSSSRPTAREVVQELGAGGDQVL</sequence>
<organism evidence="2 3">
    <name type="scientific">Phytophthora pseudosyringae</name>
    <dbReference type="NCBI Taxonomy" id="221518"/>
    <lineage>
        <taxon>Eukaryota</taxon>
        <taxon>Sar</taxon>
        <taxon>Stramenopiles</taxon>
        <taxon>Oomycota</taxon>
        <taxon>Peronosporomycetes</taxon>
        <taxon>Peronosporales</taxon>
        <taxon>Peronosporaceae</taxon>
        <taxon>Phytophthora</taxon>
    </lineage>
</organism>
<dbReference type="PROSITE" id="PS00108">
    <property type="entry name" value="PROTEIN_KINASE_ST"/>
    <property type="match status" value="1"/>
</dbReference>
<comment type="caution">
    <text evidence="2">The sequence shown here is derived from an EMBL/GenBank/DDBJ whole genome shotgun (WGS) entry which is preliminary data.</text>
</comment>
<gene>
    <name evidence="2" type="ORF">PHYPSEUDO_002194</name>
</gene>
<dbReference type="PANTHER" id="PTHR44329:SF214">
    <property type="entry name" value="PROTEIN KINASE DOMAIN-CONTAINING PROTEIN"/>
    <property type="match status" value="1"/>
</dbReference>
<reference evidence="2" key="1">
    <citation type="submission" date="2021-02" db="EMBL/GenBank/DDBJ databases">
        <authorList>
            <person name="Palmer J.M."/>
        </authorList>
    </citation>
    <scope>NUCLEOTIDE SEQUENCE</scope>
    <source>
        <strain evidence="2">SCRP734</strain>
    </source>
</reference>
<dbReference type="PROSITE" id="PS50011">
    <property type="entry name" value="PROTEIN_KINASE_DOM"/>
    <property type="match status" value="1"/>
</dbReference>
<feature type="domain" description="Protein kinase" evidence="1">
    <location>
        <begin position="351"/>
        <end position="620"/>
    </location>
</feature>
<dbReference type="SMART" id="SM00220">
    <property type="entry name" value="S_TKc"/>
    <property type="match status" value="1"/>
</dbReference>
<name>A0A8T1VX34_9STRA</name>
<accession>A0A8T1VX34</accession>